<evidence type="ECO:0000256" key="6">
    <source>
        <dbReference type="ARBA" id="ARBA00022723"/>
    </source>
</evidence>
<dbReference type="PANTHER" id="PTHR43434">
    <property type="entry name" value="PHOSPHOGLYCOLATE PHOSPHATASE"/>
    <property type="match status" value="1"/>
</dbReference>
<evidence type="ECO:0000256" key="10">
    <source>
        <dbReference type="HAMAP-Rule" id="MF_00495"/>
    </source>
</evidence>
<sequence length="242" mass="24632">MAVAPAVAPSGALAAALAGATIAFDLDGTLVESAPDLVAAVNAALAPDGLRPFGYEEARPYISRGARWLLEHALTLAGVADPAGEAASRFGRFLAHYGAHVADESRSHPGAIDALARLQAAGARLVVCTNKPTDLSRELLARLGMDSFFAAVVGIDAVRAAKPDPAHLIEAVGAVGGDLARTIMVGDAEPDAGAARAAGVPLILVDFGYTEIPAAELAPDVLVHHFDALVPACLALLEHTST</sequence>
<dbReference type="SFLD" id="SFLDS00003">
    <property type="entry name" value="Haloacid_Dehalogenase"/>
    <property type="match status" value="1"/>
</dbReference>
<evidence type="ECO:0000256" key="2">
    <source>
        <dbReference type="ARBA" id="ARBA00001946"/>
    </source>
</evidence>
<dbReference type="NCBIfam" id="TIGR01549">
    <property type="entry name" value="HAD-SF-IA-v1"/>
    <property type="match status" value="1"/>
</dbReference>
<dbReference type="InterPro" id="IPR050155">
    <property type="entry name" value="HAD-like_hydrolase_sf"/>
</dbReference>
<dbReference type="Gene3D" id="3.40.50.1000">
    <property type="entry name" value="HAD superfamily/HAD-like"/>
    <property type="match status" value="1"/>
</dbReference>
<dbReference type="SUPFAM" id="SSF56784">
    <property type="entry name" value="HAD-like"/>
    <property type="match status" value="1"/>
</dbReference>
<dbReference type="EMBL" id="NEVR01000002">
    <property type="protein sequence ID" value="OZI66067.1"/>
    <property type="molecule type" value="Genomic_DNA"/>
</dbReference>
<dbReference type="NCBIfam" id="TIGR01449">
    <property type="entry name" value="PGP_bact"/>
    <property type="match status" value="1"/>
</dbReference>
<feature type="binding site" evidence="10">
    <location>
        <position position="27"/>
    </location>
    <ligand>
        <name>Mg(2+)</name>
        <dbReference type="ChEBI" id="CHEBI:18420"/>
    </ligand>
</feature>
<keyword evidence="6 10" id="KW-0479">Metal-binding</keyword>
<comment type="catalytic activity">
    <reaction evidence="1 10">
        <text>2-phosphoglycolate + H2O = glycolate + phosphate</text>
        <dbReference type="Rhea" id="RHEA:14369"/>
        <dbReference type="ChEBI" id="CHEBI:15377"/>
        <dbReference type="ChEBI" id="CHEBI:29805"/>
        <dbReference type="ChEBI" id="CHEBI:43474"/>
        <dbReference type="ChEBI" id="CHEBI:58033"/>
        <dbReference type="EC" id="3.1.3.18"/>
    </reaction>
</comment>
<comment type="cofactor">
    <cofactor evidence="2 10">
        <name>Mg(2+)</name>
        <dbReference type="ChEBI" id="CHEBI:18420"/>
    </cofactor>
</comment>
<reference evidence="11 12" key="1">
    <citation type="submission" date="2017-05" db="EMBL/GenBank/DDBJ databases">
        <title>Complete and WGS of Bordetella genogroups.</title>
        <authorList>
            <person name="Spilker T."/>
            <person name="Lipuma J."/>
        </authorList>
    </citation>
    <scope>NUCLEOTIDE SEQUENCE [LARGE SCALE GENOMIC DNA]</scope>
    <source>
        <strain evidence="11 12">AU9795</strain>
    </source>
</reference>
<evidence type="ECO:0000256" key="7">
    <source>
        <dbReference type="ARBA" id="ARBA00022801"/>
    </source>
</evidence>
<evidence type="ECO:0000256" key="3">
    <source>
        <dbReference type="ARBA" id="ARBA00004818"/>
    </source>
</evidence>
<dbReference type="PRINTS" id="PR00413">
    <property type="entry name" value="HADHALOGNASE"/>
</dbReference>
<evidence type="ECO:0000256" key="5">
    <source>
        <dbReference type="ARBA" id="ARBA00013078"/>
    </source>
</evidence>
<dbReference type="PANTHER" id="PTHR43434:SF1">
    <property type="entry name" value="PHOSPHOGLYCOLATE PHOSPHATASE"/>
    <property type="match status" value="1"/>
</dbReference>
<evidence type="ECO:0000256" key="8">
    <source>
        <dbReference type="ARBA" id="ARBA00022842"/>
    </source>
</evidence>
<dbReference type="EC" id="3.1.3.18" evidence="5 10"/>
<evidence type="ECO:0000256" key="4">
    <source>
        <dbReference type="ARBA" id="ARBA00006171"/>
    </source>
</evidence>
<dbReference type="InterPro" id="IPR037512">
    <property type="entry name" value="PGPase_prok"/>
</dbReference>
<keyword evidence="9 10" id="KW-0119">Carbohydrate metabolism</keyword>
<dbReference type="HAMAP" id="MF_00495">
    <property type="entry name" value="GPH_hydrolase_bact"/>
    <property type="match status" value="1"/>
</dbReference>
<comment type="caution">
    <text evidence="11">The sequence shown here is derived from an EMBL/GenBank/DDBJ whole genome shotgun (WGS) entry which is preliminary data.</text>
</comment>
<dbReference type="InterPro" id="IPR023198">
    <property type="entry name" value="PGP-like_dom2"/>
</dbReference>
<keyword evidence="7 10" id="KW-0378">Hydrolase</keyword>
<dbReference type="Gene3D" id="1.10.150.240">
    <property type="entry name" value="Putative phosphatase, domain 2"/>
    <property type="match status" value="1"/>
</dbReference>
<evidence type="ECO:0000256" key="1">
    <source>
        <dbReference type="ARBA" id="ARBA00000830"/>
    </source>
</evidence>
<comment type="pathway">
    <text evidence="3 10">Organic acid metabolism; glycolate biosynthesis; glycolate from 2-phosphoglycolate: step 1/1.</text>
</comment>
<feature type="binding site" evidence="10">
    <location>
        <position position="187"/>
    </location>
    <ligand>
        <name>Mg(2+)</name>
        <dbReference type="ChEBI" id="CHEBI:18420"/>
    </ligand>
</feature>
<comment type="function">
    <text evidence="10">Specifically catalyzes the dephosphorylation of 2-phosphoglycolate. Is involved in the dissimilation of the intracellular 2-phosphoglycolate formed during the DNA repair of 3'-phosphoglycolate ends, a major class of DNA lesions induced by oxidative stress.</text>
</comment>
<protein>
    <recommendedName>
        <fullName evidence="5 10">Phosphoglycolate phosphatase</fullName>
        <shortName evidence="10">PGP</shortName>
        <shortName evidence="10">PGPase</shortName>
        <ecNumber evidence="5 10">3.1.3.18</ecNumber>
    </recommendedName>
</protein>
<gene>
    <name evidence="11" type="ORF">CAL27_08915</name>
</gene>
<feature type="active site" description="Nucleophile" evidence="10">
    <location>
        <position position="25"/>
    </location>
</feature>
<proteinExistence type="inferred from homology"/>
<organism evidence="11 12">
    <name type="scientific">Bordetella genomosp. 1</name>
    <dbReference type="NCBI Taxonomy" id="1395607"/>
    <lineage>
        <taxon>Bacteria</taxon>
        <taxon>Pseudomonadati</taxon>
        <taxon>Pseudomonadota</taxon>
        <taxon>Betaproteobacteria</taxon>
        <taxon>Burkholderiales</taxon>
        <taxon>Alcaligenaceae</taxon>
        <taxon>Bordetella</taxon>
    </lineage>
</organism>
<dbReference type="InterPro" id="IPR023214">
    <property type="entry name" value="HAD_sf"/>
</dbReference>
<keyword evidence="8 10" id="KW-0460">Magnesium</keyword>
<name>A0ABX4F227_9BORD</name>
<evidence type="ECO:0000256" key="9">
    <source>
        <dbReference type="ARBA" id="ARBA00023277"/>
    </source>
</evidence>
<comment type="similarity">
    <text evidence="4 10">Belongs to the HAD-like hydrolase superfamily. CbbY/CbbZ/Gph/YieH family.</text>
</comment>
<feature type="binding site" evidence="10">
    <location>
        <position position="25"/>
    </location>
    <ligand>
        <name>Mg(2+)</name>
        <dbReference type="ChEBI" id="CHEBI:18420"/>
    </ligand>
</feature>
<evidence type="ECO:0000313" key="12">
    <source>
        <dbReference type="Proteomes" id="UP000216354"/>
    </source>
</evidence>
<dbReference type="Pfam" id="PF00702">
    <property type="entry name" value="Hydrolase"/>
    <property type="match status" value="1"/>
</dbReference>
<dbReference type="InterPro" id="IPR006439">
    <property type="entry name" value="HAD-SF_hydro_IA"/>
</dbReference>
<evidence type="ECO:0000313" key="11">
    <source>
        <dbReference type="EMBL" id="OZI66067.1"/>
    </source>
</evidence>
<dbReference type="InterPro" id="IPR036412">
    <property type="entry name" value="HAD-like_sf"/>
</dbReference>
<keyword evidence="12" id="KW-1185">Reference proteome</keyword>
<dbReference type="SFLD" id="SFLDG01129">
    <property type="entry name" value="C1.5:_HAD__Beta-PGM__Phosphata"/>
    <property type="match status" value="1"/>
</dbReference>
<dbReference type="Proteomes" id="UP000216354">
    <property type="component" value="Unassembled WGS sequence"/>
</dbReference>
<accession>A0ABX4F227</accession>